<proteinExistence type="inferred from homology"/>
<dbReference type="InterPro" id="IPR025696">
    <property type="entry name" value="Beta-barrel_MTR4"/>
</dbReference>
<keyword evidence="16" id="KW-1185">Reference proteome</keyword>
<dbReference type="GeneID" id="93651938"/>
<dbReference type="SMART" id="SM00487">
    <property type="entry name" value="DEXDc"/>
    <property type="match status" value="1"/>
</dbReference>
<evidence type="ECO:0000256" key="4">
    <source>
        <dbReference type="ARBA" id="ARBA00019144"/>
    </source>
</evidence>
<evidence type="ECO:0000259" key="12">
    <source>
        <dbReference type="PROSITE" id="PS50086"/>
    </source>
</evidence>
<dbReference type="Pfam" id="PF00270">
    <property type="entry name" value="DEAD"/>
    <property type="match status" value="1"/>
</dbReference>
<feature type="domain" description="Helicase C-terminal" evidence="14">
    <location>
        <begin position="835"/>
        <end position="1036"/>
    </location>
</feature>
<dbReference type="GO" id="GO:0031499">
    <property type="term" value="C:TRAMP complex"/>
    <property type="evidence" value="ECO:0007669"/>
    <property type="project" value="UniProtKB-ARBA"/>
</dbReference>
<feature type="region of interest" description="Disordered" evidence="11">
    <location>
        <begin position="424"/>
        <end position="447"/>
    </location>
</feature>
<dbReference type="InterPro" id="IPR050699">
    <property type="entry name" value="RNA-DNA_Helicase"/>
</dbReference>
<dbReference type="PROSITE" id="PS51194">
    <property type="entry name" value="HELICASE_CTER"/>
    <property type="match status" value="1"/>
</dbReference>
<feature type="compositionally biased region" description="Low complexity" evidence="11">
    <location>
        <begin position="261"/>
        <end position="274"/>
    </location>
</feature>
<dbReference type="FunFam" id="3.40.50.300:FF:000083">
    <property type="entry name" value="ATP-dependent RNA helicase DOB1"/>
    <property type="match status" value="1"/>
</dbReference>
<dbReference type="Proteomes" id="UP000669133">
    <property type="component" value="Unassembled WGS sequence"/>
</dbReference>
<dbReference type="GO" id="GO:0003724">
    <property type="term" value="F:RNA helicase activity"/>
    <property type="evidence" value="ECO:0007669"/>
    <property type="project" value="UniProtKB-ARBA"/>
</dbReference>
<dbReference type="InterPro" id="IPR048392">
    <property type="entry name" value="MTR4-like_stalk"/>
</dbReference>
<evidence type="ECO:0000313" key="16">
    <source>
        <dbReference type="Proteomes" id="UP000669133"/>
    </source>
</evidence>
<dbReference type="Pfam" id="PF00566">
    <property type="entry name" value="RabGAP-TBC"/>
    <property type="match status" value="1"/>
</dbReference>
<accession>A0A8H8DD70</accession>
<dbReference type="Gene3D" id="1.10.472.80">
    <property type="entry name" value="Ypt/Rab-GAP domain of gyp1p, domain 3"/>
    <property type="match status" value="1"/>
</dbReference>
<dbReference type="SUPFAM" id="SSF47923">
    <property type="entry name" value="Ypt/Rab-GAP domain of gyp1p"/>
    <property type="match status" value="2"/>
</dbReference>
<dbReference type="CDD" id="cd18024">
    <property type="entry name" value="DEXHc_Mtr4-like"/>
    <property type="match status" value="1"/>
</dbReference>
<feature type="region of interest" description="Disordered" evidence="11">
    <location>
        <begin position="219"/>
        <end position="292"/>
    </location>
</feature>
<evidence type="ECO:0000256" key="1">
    <source>
        <dbReference type="ARBA" id="ARBA00004123"/>
    </source>
</evidence>
<dbReference type="Pfam" id="PF00149">
    <property type="entry name" value="Metallophos"/>
    <property type="match status" value="1"/>
</dbReference>
<keyword evidence="8" id="KW-0347">Helicase</keyword>
<comment type="similarity">
    <text evidence="3">Belongs to the helicase family. SKI2 subfamily.</text>
</comment>
<evidence type="ECO:0000256" key="6">
    <source>
        <dbReference type="ARBA" id="ARBA00022741"/>
    </source>
</evidence>
<dbReference type="SMART" id="SM01142">
    <property type="entry name" value="DSHCT"/>
    <property type="match status" value="1"/>
</dbReference>
<feature type="region of interest" description="Disordered" evidence="11">
    <location>
        <begin position="798"/>
        <end position="828"/>
    </location>
</feature>
<dbReference type="InterPro" id="IPR001650">
    <property type="entry name" value="Helicase_C-like"/>
</dbReference>
<evidence type="ECO:0000256" key="7">
    <source>
        <dbReference type="ARBA" id="ARBA00022801"/>
    </source>
</evidence>
<dbReference type="RefSeq" id="XP_067548657.1">
    <property type="nucleotide sequence ID" value="XM_067692260.1"/>
</dbReference>
<feature type="compositionally biased region" description="Pro residues" evidence="11">
    <location>
        <begin position="283"/>
        <end position="292"/>
    </location>
</feature>
<dbReference type="FunFam" id="1.10.3380.30:FF:000002">
    <property type="entry name" value="superkiller viralicidic activity 2-like 2"/>
    <property type="match status" value="1"/>
</dbReference>
<dbReference type="Gene3D" id="1.10.3380.30">
    <property type="match status" value="1"/>
</dbReference>
<comment type="similarity">
    <text evidence="2">Belongs to the OCA5 family.</text>
</comment>
<feature type="domain" description="Helicase ATP-binding" evidence="13">
    <location>
        <begin position="598"/>
        <end position="754"/>
    </location>
</feature>
<feature type="compositionally biased region" description="Basic and acidic residues" evidence="11">
    <location>
        <begin position="230"/>
        <end position="240"/>
    </location>
</feature>
<dbReference type="InterPro" id="IPR027417">
    <property type="entry name" value="P-loop_NTPase"/>
</dbReference>
<dbReference type="InterPro" id="IPR029052">
    <property type="entry name" value="Metallo-depent_PP-like"/>
</dbReference>
<comment type="subcellular location">
    <subcellularLocation>
        <location evidence="1">Nucleus</location>
    </subcellularLocation>
</comment>
<organism evidence="15 16">
    <name type="scientific">Candida metapsilosis</name>
    <dbReference type="NCBI Taxonomy" id="273372"/>
    <lineage>
        <taxon>Eukaryota</taxon>
        <taxon>Fungi</taxon>
        <taxon>Dikarya</taxon>
        <taxon>Ascomycota</taxon>
        <taxon>Saccharomycotina</taxon>
        <taxon>Pichiomycetes</taxon>
        <taxon>Debaryomycetaceae</taxon>
        <taxon>Candida/Lodderomyces clade</taxon>
        <taxon>Candida</taxon>
    </lineage>
</organism>
<dbReference type="PROSITE" id="PS50086">
    <property type="entry name" value="TBC_RABGAP"/>
    <property type="match status" value="1"/>
</dbReference>
<keyword evidence="6" id="KW-0547">Nucleotide-binding</keyword>
<keyword evidence="7" id="KW-0378">Hydrolase</keyword>
<dbReference type="Pfam" id="PF08148">
    <property type="entry name" value="DSHCT"/>
    <property type="match status" value="1"/>
</dbReference>
<feature type="compositionally biased region" description="Basic and acidic residues" evidence="11">
    <location>
        <begin position="483"/>
        <end position="507"/>
    </location>
</feature>
<dbReference type="InterPro" id="IPR004843">
    <property type="entry name" value="Calcineurin-like_PHP"/>
</dbReference>
<reference evidence="15 16" key="1">
    <citation type="submission" date="2020-12" db="EMBL/GenBank/DDBJ databases">
        <title>Effect of drift, selection, and recombination on the evolution of hybrid genomes in Candida yeast pathogens.</title>
        <authorList>
            <person name="Mixao V."/>
            <person name="Ksiezopolska E."/>
            <person name="Saus E."/>
            <person name="Boekhout T."/>
            <person name="Gacser A."/>
            <person name="Gabaldon T."/>
        </authorList>
    </citation>
    <scope>NUCLEOTIDE SEQUENCE [LARGE SCALE GENOMIC DNA]</scope>
    <source>
        <strain evidence="15 16">BP57</strain>
    </source>
</reference>
<dbReference type="GO" id="GO:0000460">
    <property type="term" value="P:maturation of 5.8S rRNA"/>
    <property type="evidence" value="ECO:0007669"/>
    <property type="project" value="TreeGrafter"/>
</dbReference>
<dbReference type="SMART" id="SM00164">
    <property type="entry name" value="TBC"/>
    <property type="match status" value="1"/>
</dbReference>
<dbReference type="GO" id="GO:0005524">
    <property type="term" value="F:ATP binding"/>
    <property type="evidence" value="ECO:0007669"/>
    <property type="project" value="UniProtKB-KW"/>
</dbReference>
<comment type="caution">
    <text evidence="15">The sequence shown here is derived from an EMBL/GenBank/DDBJ whole genome shotgun (WGS) entry which is preliminary data.</text>
</comment>
<evidence type="ECO:0000256" key="10">
    <source>
        <dbReference type="ARBA" id="ARBA00023242"/>
    </source>
</evidence>
<evidence type="ECO:0000256" key="3">
    <source>
        <dbReference type="ARBA" id="ARBA00010140"/>
    </source>
</evidence>
<dbReference type="Pfam" id="PF21408">
    <property type="entry name" value="MTR4-like_stalk"/>
    <property type="match status" value="1"/>
</dbReference>
<dbReference type="CDD" id="cd18795">
    <property type="entry name" value="SF2_C_Ski2"/>
    <property type="match status" value="1"/>
</dbReference>
<dbReference type="FunFam" id="2.40.30.300:FF:000001">
    <property type="entry name" value="Mtr4 exosome RNA helicase"/>
    <property type="match status" value="1"/>
</dbReference>
<feature type="region of interest" description="Disordered" evidence="11">
    <location>
        <begin position="333"/>
        <end position="355"/>
    </location>
</feature>
<dbReference type="SMART" id="SM00490">
    <property type="entry name" value="HELICc"/>
    <property type="match status" value="1"/>
</dbReference>
<dbReference type="InterPro" id="IPR011545">
    <property type="entry name" value="DEAD/DEAH_box_helicase_dom"/>
</dbReference>
<feature type="compositionally biased region" description="Low complexity" evidence="11">
    <location>
        <begin position="333"/>
        <end position="353"/>
    </location>
</feature>
<dbReference type="CDD" id="cd00144">
    <property type="entry name" value="MPP_PPP_family"/>
    <property type="match status" value="1"/>
</dbReference>
<evidence type="ECO:0000256" key="2">
    <source>
        <dbReference type="ARBA" id="ARBA00005521"/>
    </source>
</evidence>
<dbReference type="FunFam" id="3.40.50.300:FF:000141">
    <property type="entry name" value="ATP-dependent RNA helicase DOB1"/>
    <property type="match status" value="1"/>
</dbReference>
<evidence type="ECO:0000256" key="11">
    <source>
        <dbReference type="SAM" id="MobiDB-lite"/>
    </source>
</evidence>
<dbReference type="GO" id="GO:0003676">
    <property type="term" value="F:nucleic acid binding"/>
    <property type="evidence" value="ECO:0007669"/>
    <property type="project" value="InterPro"/>
</dbReference>
<dbReference type="InterPro" id="IPR000195">
    <property type="entry name" value="Rab-GAP-TBC_dom"/>
</dbReference>
<dbReference type="PROSITE" id="PS51192">
    <property type="entry name" value="HELICASE_ATP_BIND_1"/>
    <property type="match status" value="1"/>
</dbReference>
<gene>
    <name evidence="15" type="ORF">I9W82_003309</name>
</gene>
<evidence type="ECO:0000256" key="9">
    <source>
        <dbReference type="ARBA" id="ARBA00022840"/>
    </source>
</evidence>
<dbReference type="Gene3D" id="3.60.21.10">
    <property type="match status" value="1"/>
</dbReference>
<keyword evidence="10" id="KW-0539">Nucleus</keyword>
<dbReference type="EMBL" id="JAEOAQ010000003">
    <property type="protein sequence ID" value="KAG5419541.1"/>
    <property type="molecule type" value="Genomic_DNA"/>
</dbReference>
<dbReference type="OrthoDB" id="64767at2759"/>
<dbReference type="InterPro" id="IPR012961">
    <property type="entry name" value="Ski2/MTR4_C"/>
</dbReference>
<sequence length="2409" mass="275440">MLLFVIYMGSNIEIEEGTDSVTKKPSDATLYDRDYTMDKNWMEKYGTDPNPRPLPYSVSANTIQKPQQDTAPNDSASLINVEDHYDILNLPKRASMHDIAAVNRQKTRMQRWRSINDERQFMSQLNESLLPPVLKNKKRISEDNEEGMKGLEQISGFKPRKIHSTMTLDQWDLDEYNKTRKISGYTIVPGVHNIVSDSNLYKKALDTNDEFLLQPKETPVDNIDDLSDIGTHKPSLDRDFSYPSNQSECAPSLHTFREESSNSQLTQLSSNQNQAPPVSQFPIPEPTTPPPSCNDSFVNYKSNSPIKKFLTDSPRKIFRSNTTVFHRRHNHSSSIASNSYSLRSGVSSRSRSSSPKKIKSYLKIHKHSLSVPNFVVNKNAPTMSTNPSPQHSEFFSANSSRLVEPIDMWEIQTSNFAFDNAEESLSEPKIEGDTDTNDQSRVSSLPSQAIGEYNKTVMDDLFDVFDEAPGAVPPKIEEIEENETAKETNGNDKKRSHREEEQEDTKKSAPTKKAKQQQDVKPVVFDSVEIEASREVVASGGLQQTTEDPNSKLKLRHQVRHQVAVPPSYPYVPISEHKRENEAKTYPFTLDPFQDTAISCIDRNESVLVSAHTSAGKTVVAEYAIAQSLRDKQRVIYTSPIKALSNQKYRELQAEFQDVGLMTGDVTINPDAGCLVMTTEILRSMLYRGSEVMREVAWVIFDEVHYMRDKSRGVVWEETIILLPDKVHYVFQSATIPNAMEFAEWIVKIHNQPCHVVYTDFRPTPLQHYLFPAGGDGIHLVVDEKGTFREENFQKAMTTIGDNTGDDPASAEKGKGRKGQSFKGGNKDSKSDIYKIVKMIYMKKYNPVIVFSFSKRDCEKLALQMSKLDFNTDEERTALTEIYNNAVGLLPEGDKELPQIKNILPLLKRGIGIHHSGLLPILKEIIEILFQEGFLKVLFATETFSIGLNMPAKTVVFTSVRKWDGVGFRWVSGGEYIQMSGRAGRRGLDDRGIVIMMIDEKMEPQVAKGMVKGQADRLDSAFHLGYNMILNLMRVEGISPEFMLESSFYQFQNAASVPALEQKMQSLQNEIEGVHIDDEPTVKEYYDLSQQLNRYTADVRKVVTHPGHILPFLQDGRVIKVKVGDYDYGWGMVTSFVKRKTSPYQKQEFTAHGSYVVNVFVYTMFVDSPVNLIKPFNPLLPEGIRPARPGEKSRAEYISITLDSIEKISSVRLRVPDDFKSAQAKRTLVKTMKELPKRFKDGIPLMDPVESMKIDDEDFRTLLRKIDVIESKLYSNPLHDTARLQDLYAKYSHKADIEKKIKELKEKILEAEAVIQLDDLRHRKRVLRRLGFITQNDIIELKGRVACEISSGDELLLTELIFNGNFNDLSSEQCAALLSCFVFQERAKEAPRLKPELAEPLKLMQEMATKVARVSKECKIEITEQDYVESFRPELMEVVFAWCKGASFTQICKMTDVYEGSLIRMFRRLEELIRQLVDAAKAIGNVELQEKMQKSLDLVHRDIVSAGSFSTNLDIILAFTPESQLSKEEIKIYNEVDVEEVDLNLNAFKKHGKARGDRIVSKPSSSILSSYAFTTTLSYIYSIQFRNPSHGYYYGSIVINTQDGEKLPIVFFHDDESSSTIKNQKLHNKQFDPFAEGELYWGALDFLNVLKSLVNIEKSTIEPSVYLVNPQSEDLRNFAPFKNKQVKEEPPASSFQLPDVNKMFNTAKWKVLETVATFTAKTKNQVIDLIEENAPPQVKQLMVQPQVAKLGDEFDSARMYLAKWAQQVKEDAESSKYVTDDEIYERISRELNSNKLLTQEEISRTSRMKPVSIQEWEGFFDHTGRLIVTVKEVKDRIFHGGLEDEVRKEAWLFLLKVYPWDSSNEEREVLRKSFASRYDELKLKWVDDAERRNTDYFKDQKFKIEKDVNRTDRDLEIFKNVDGEVEEPDDEYDVANITNPHLCKLREILLTYNEYNTELGYVQGMNDVLSPLYVVLQDEVLSFWAFVHLMDRLDGNFDPELSGIKLQLTKLMKVTQLTLPNLYKHLIKCQSEGLYFFFRHILLQFKRELRWEQVLQLWEVIWTDFYTNDFQLFFALAVLSDNERIIIENVSQPEEVLKYFNDLSGHLDVNKLLVRAEILYKLYDSSLKPINHISHLNVSFEIEQGKRKVERIIMVGDIHGHYDEFRKLLKKVNYDKKHDELLVLGDFVTKGPDSFKMLEYLIDHKIECIVGNHEYYVLQYYAEFHGLDQPSFLLSGEPQPVSSIWNKGAFNDDPEYLFAKKLQPRHVKYINQCSVIKELGMVPVGDGAAPGVAVHAGLRPDLELAQQDPIDNLEMRSLIGPFYNETTSDPDAPFAKSWSKIYNSKHGKAPANHVVYYGHDAGRGLKLKEYTKGLDSGCDKGGKLTAAVISSIKKKGKVRLEEEIVQVGC</sequence>
<dbReference type="Gene3D" id="1.10.8.270">
    <property type="entry name" value="putative rabgap domain of human tbc1 domain family member 14 like domains"/>
    <property type="match status" value="1"/>
</dbReference>
<dbReference type="InterPro" id="IPR014001">
    <property type="entry name" value="Helicase_ATP-bd"/>
</dbReference>
<dbReference type="Gene3D" id="2.40.30.300">
    <property type="match status" value="1"/>
</dbReference>
<dbReference type="Gene3D" id="3.40.50.300">
    <property type="entry name" value="P-loop containing nucleotide triphosphate hydrolases"/>
    <property type="match status" value="2"/>
</dbReference>
<evidence type="ECO:0000259" key="13">
    <source>
        <dbReference type="PROSITE" id="PS51192"/>
    </source>
</evidence>
<name>A0A8H8DD70_9ASCO</name>
<dbReference type="CDD" id="cd13154">
    <property type="entry name" value="KOW_Mtr4"/>
    <property type="match status" value="1"/>
</dbReference>
<feature type="compositionally biased region" description="Polar residues" evidence="11">
    <location>
        <begin position="437"/>
        <end position="447"/>
    </location>
</feature>
<dbReference type="SUPFAM" id="SSF52540">
    <property type="entry name" value="P-loop containing nucleoside triphosphate hydrolases"/>
    <property type="match status" value="1"/>
</dbReference>
<dbReference type="InterPro" id="IPR035969">
    <property type="entry name" value="Rab-GAP_TBC_sf"/>
</dbReference>
<evidence type="ECO:0000256" key="8">
    <source>
        <dbReference type="ARBA" id="ARBA00022806"/>
    </source>
</evidence>
<evidence type="ECO:0000256" key="5">
    <source>
        <dbReference type="ARBA" id="ARBA00022552"/>
    </source>
</evidence>
<keyword evidence="9" id="KW-0067">ATP-binding</keyword>
<keyword evidence="5" id="KW-0698">rRNA processing</keyword>
<dbReference type="PANTHER" id="PTHR12131:SF7">
    <property type="entry name" value="EXOSOME RNA HELICASE MTR4"/>
    <property type="match status" value="1"/>
</dbReference>
<dbReference type="GO" id="GO:0006401">
    <property type="term" value="P:RNA catabolic process"/>
    <property type="evidence" value="ECO:0007669"/>
    <property type="project" value="UniProtKB-ARBA"/>
</dbReference>
<evidence type="ECO:0000313" key="15">
    <source>
        <dbReference type="EMBL" id="KAG5419541.1"/>
    </source>
</evidence>
<dbReference type="GO" id="GO:0016787">
    <property type="term" value="F:hydrolase activity"/>
    <property type="evidence" value="ECO:0007669"/>
    <property type="project" value="UniProtKB-KW"/>
</dbReference>
<protein>
    <recommendedName>
        <fullName evidence="4">Oxidant-induced cell-cycle arrest protein 5</fullName>
    </recommendedName>
</protein>
<dbReference type="Pfam" id="PF13234">
    <property type="entry name" value="MTR4_beta-barrel"/>
    <property type="match status" value="1"/>
</dbReference>
<dbReference type="PANTHER" id="PTHR12131">
    <property type="entry name" value="ATP-DEPENDENT RNA AND DNA HELICASE"/>
    <property type="match status" value="1"/>
</dbReference>
<feature type="region of interest" description="Disordered" evidence="11">
    <location>
        <begin position="472"/>
        <end position="521"/>
    </location>
</feature>
<evidence type="ECO:0000259" key="14">
    <source>
        <dbReference type="PROSITE" id="PS51194"/>
    </source>
</evidence>
<feature type="domain" description="Rab-GAP TBC" evidence="12">
    <location>
        <begin position="1841"/>
        <end position="2065"/>
    </location>
</feature>
<dbReference type="SUPFAM" id="SSF56300">
    <property type="entry name" value="Metallo-dependent phosphatases"/>
    <property type="match status" value="1"/>
</dbReference>